<dbReference type="PRINTS" id="PR01005">
    <property type="entry name" value="FLGHOOKAP1"/>
</dbReference>
<reference evidence="11 12" key="1">
    <citation type="submission" date="2021-03" db="EMBL/GenBank/DDBJ databases">
        <title>Genomic Encyclopedia of Type Strains, Phase IV (KMG-IV): sequencing the most valuable type-strain genomes for metagenomic binning, comparative biology and taxonomic classification.</title>
        <authorList>
            <person name="Goeker M."/>
        </authorList>
    </citation>
    <scope>NUCLEOTIDE SEQUENCE [LARGE SCALE GENOMIC DNA]</scope>
    <source>
        <strain evidence="11 12">DSM 28650</strain>
    </source>
</reference>
<dbReference type="SUPFAM" id="SSF64518">
    <property type="entry name" value="Phase 1 flagellin"/>
    <property type="match status" value="1"/>
</dbReference>
<dbReference type="InterPro" id="IPR002371">
    <property type="entry name" value="FlgK"/>
</dbReference>
<dbReference type="Pfam" id="PF06429">
    <property type="entry name" value="Flg_bbr_C"/>
    <property type="match status" value="1"/>
</dbReference>
<evidence type="ECO:0000259" key="8">
    <source>
        <dbReference type="Pfam" id="PF00460"/>
    </source>
</evidence>
<keyword evidence="6 7" id="KW-0975">Bacterial flagellum</keyword>
<keyword evidence="11" id="KW-0282">Flagellum</keyword>
<feature type="domain" description="Flagellar basal-body/hook protein C-terminal" evidence="9">
    <location>
        <begin position="519"/>
        <end position="557"/>
    </location>
</feature>
<feature type="domain" description="Flagellar basal body rod protein N-terminal" evidence="8">
    <location>
        <begin position="8"/>
        <end position="37"/>
    </location>
</feature>
<dbReference type="InterPro" id="IPR001444">
    <property type="entry name" value="Flag_bb_rod_N"/>
</dbReference>
<sequence>MSGLFQTLNISKGAMFAQQHNINVTSHNIANAGTPGFSRQHLVLQTARPQTVIGAGQIGTGVVVNEVLRTRNKFLDYQIRKETSHLGNYDVREEYLTEIEGILNEPTETGISKLLSDYYNSWHVVAGSPEKADARTVLAQKAKALTDELNHTYKKLTDVKVNAQQEIDHSIYETNTILEQINLLNKEIKTVTVAGNNPNDLLDRRDLLLDELSSKFEFSKKDIELNSIRLWPAGSKYDDNFKLVEDVDSDEIYRLQYVAQVGEPPKDPANGKFTFPANIDITYKNKEGIDITKSIAVNEQQYKDLVESHTIWIDEKGAPVSDVDKMIFRPDSGRLGGLMSVYKDADNYIAELNKLAKAIAYSTNAIHNEGYNITNSFFIDKTVGMTDKNTKFDGITAATITVNDDILNNPMLIHTGLSSTSGSNDNTRALALAALRDFSMDISQMNGKYSNYADFITDHITINPTPGIPGKKTITGGAKVESYFKTTINELGVEGQKAQRIVKNQGELLEGLIGRRTSVSGVSMDEETVNLVQFQHAYQANAKMISTVDELLDVVINGLKR</sequence>
<organism evidence="11 12">
    <name type="scientific">Clostridium punense</name>
    <dbReference type="NCBI Taxonomy" id="1054297"/>
    <lineage>
        <taxon>Bacteria</taxon>
        <taxon>Bacillati</taxon>
        <taxon>Bacillota</taxon>
        <taxon>Clostridia</taxon>
        <taxon>Eubacteriales</taxon>
        <taxon>Clostridiaceae</taxon>
        <taxon>Clostridium</taxon>
    </lineage>
</organism>
<feature type="domain" description="Flagellar hook-associated protein FlgK helical" evidence="10">
    <location>
        <begin position="96"/>
        <end position="218"/>
    </location>
</feature>
<evidence type="ECO:0000256" key="5">
    <source>
        <dbReference type="ARBA" id="ARBA00022525"/>
    </source>
</evidence>
<gene>
    <name evidence="7" type="primary">flgK</name>
    <name evidence="11" type="ORF">J2Z44_001631</name>
</gene>
<evidence type="ECO:0000256" key="1">
    <source>
        <dbReference type="ARBA" id="ARBA00004365"/>
    </source>
</evidence>
<keyword evidence="11" id="KW-0969">Cilium</keyword>
<comment type="caution">
    <text evidence="11">The sequence shown here is derived from an EMBL/GenBank/DDBJ whole genome shotgun (WGS) entry which is preliminary data.</text>
</comment>
<evidence type="ECO:0000259" key="9">
    <source>
        <dbReference type="Pfam" id="PF06429"/>
    </source>
</evidence>
<comment type="similarity">
    <text evidence="3 7">Belongs to the flagella basal body rod proteins family.</text>
</comment>
<evidence type="ECO:0000256" key="4">
    <source>
        <dbReference type="ARBA" id="ARBA00016244"/>
    </source>
</evidence>
<evidence type="ECO:0000256" key="6">
    <source>
        <dbReference type="ARBA" id="ARBA00023143"/>
    </source>
</evidence>
<dbReference type="PANTHER" id="PTHR30033">
    <property type="entry name" value="FLAGELLAR HOOK-ASSOCIATED PROTEIN 1"/>
    <property type="match status" value="1"/>
</dbReference>
<dbReference type="NCBIfam" id="TIGR02492">
    <property type="entry name" value="flgK_ends"/>
    <property type="match status" value="1"/>
</dbReference>
<evidence type="ECO:0000313" key="12">
    <source>
        <dbReference type="Proteomes" id="UP001519308"/>
    </source>
</evidence>
<dbReference type="Pfam" id="PF22638">
    <property type="entry name" value="FlgK_D1"/>
    <property type="match status" value="1"/>
</dbReference>
<evidence type="ECO:0000256" key="3">
    <source>
        <dbReference type="ARBA" id="ARBA00009677"/>
    </source>
</evidence>
<accession>A0ABS4K223</accession>
<evidence type="ECO:0000256" key="2">
    <source>
        <dbReference type="ARBA" id="ARBA00004613"/>
    </source>
</evidence>
<dbReference type="PANTHER" id="PTHR30033:SF1">
    <property type="entry name" value="FLAGELLAR HOOK-ASSOCIATED PROTEIN 1"/>
    <property type="match status" value="1"/>
</dbReference>
<dbReference type="RefSeq" id="WP_021282968.1">
    <property type="nucleotide sequence ID" value="NZ_JAGGLL010000010.1"/>
</dbReference>
<evidence type="ECO:0000256" key="7">
    <source>
        <dbReference type="RuleBase" id="RU362065"/>
    </source>
</evidence>
<protein>
    <recommendedName>
        <fullName evidence="4 7">Flagellar hook-associated protein 1</fullName>
        <shortName evidence="7">HAP1</shortName>
    </recommendedName>
</protein>
<dbReference type="Proteomes" id="UP001519308">
    <property type="component" value="Unassembled WGS sequence"/>
</dbReference>
<evidence type="ECO:0000313" key="11">
    <source>
        <dbReference type="EMBL" id="MBP2021835.1"/>
    </source>
</evidence>
<evidence type="ECO:0000259" key="10">
    <source>
        <dbReference type="Pfam" id="PF22638"/>
    </source>
</evidence>
<dbReference type="InterPro" id="IPR010930">
    <property type="entry name" value="Flg_bb/hook_C_dom"/>
</dbReference>
<keyword evidence="5 7" id="KW-0964">Secreted</keyword>
<dbReference type="InterPro" id="IPR053927">
    <property type="entry name" value="FlgK_helical"/>
</dbReference>
<comment type="subcellular location">
    <subcellularLocation>
        <location evidence="1 7">Bacterial flagellum</location>
    </subcellularLocation>
    <subcellularLocation>
        <location evidence="2 7">Secreted</location>
    </subcellularLocation>
</comment>
<proteinExistence type="inferred from homology"/>
<dbReference type="Pfam" id="PF00460">
    <property type="entry name" value="Flg_bb_rod"/>
    <property type="match status" value="1"/>
</dbReference>
<keyword evidence="12" id="KW-1185">Reference proteome</keyword>
<keyword evidence="11" id="KW-0966">Cell projection</keyword>
<name>A0ABS4K223_9CLOT</name>
<dbReference type="EMBL" id="JAGGLL010000010">
    <property type="protein sequence ID" value="MBP2021835.1"/>
    <property type="molecule type" value="Genomic_DNA"/>
</dbReference>